<organism evidence="2 3">
    <name type="scientific">Mycobacterium kansasii</name>
    <dbReference type="NCBI Taxonomy" id="1768"/>
    <lineage>
        <taxon>Bacteria</taxon>
        <taxon>Bacillati</taxon>
        <taxon>Actinomycetota</taxon>
        <taxon>Actinomycetes</taxon>
        <taxon>Mycobacteriales</taxon>
        <taxon>Mycobacteriaceae</taxon>
        <taxon>Mycobacterium</taxon>
    </lineage>
</organism>
<feature type="compositionally biased region" description="Polar residues" evidence="1">
    <location>
        <begin position="213"/>
        <end position="228"/>
    </location>
</feature>
<sequence length="228" mass="23776">MPPVPVVVPVLQNRSPGPRYGAHTDRIDAHRALQGTHVAGDCRTRGAGRSRAGMAGSGNWPAATAGTAVPGVCWYPTPVSAGRAESQRPRRRRRNRRRRPLAGKRRHRRAGGAAPAAGFAGPGGTGGQGGVFFGNGGTGGPGGIVLGADGINPQSDWRSTELVVSQADERRRASYLGIKGISGGWRPTPRRSTSTDLHVPAAEDVPSVARAGSNPSRQCTRATEATRM</sequence>
<accession>A0A1V3X2K9</accession>
<feature type="region of interest" description="Disordered" evidence="1">
    <location>
        <begin position="208"/>
        <end position="228"/>
    </location>
</feature>
<dbReference type="EMBL" id="MVBN01000005">
    <property type="protein sequence ID" value="OOK72741.1"/>
    <property type="molecule type" value="Genomic_DNA"/>
</dbReference>
<evidence type="ECO:0000256" key="1">
    <source>
        <dbReference type="SAM" id="MobiDB-lite"/>
    </source>
</evidence>
<dbReference type="AlphaFoldDB" id="A0A1V3X2K9"/>
<comment type="caution">
    <text evidence="2">The sequence shown here is derived from an EMBL/GenBank/DDBJ whole genome shotgun (WGS) entry which is preliminary data.</text>
</comment>
<dbReference type="STRING" id="1768.B1T50_12705"/>
<feature type="compositionally biased region" description="Basic residues" evidence="1">
    <location>
        <begin position="89"/>
        <end position="110"/>
    </location>
</feature>
<evidence type="ECO:0000313" key="3">
    <source>
        <dbReference type="Proteomes" id="UP000188532"/>
    </source>
</evidence>
<proteinExistence type="predicted"/>
<dbReference type="Proteomes" id="UP000188532">
    <property type="component" value="Unassembled WGS sequence"/>
</dbReference>
<evidence type="ECO:0000313" key="2">
    <source>
        <dbReference type="EMBL" id="OOK72741.1"/>
    </source>
</evidence>
<feature type="region of interest" description="Disordered" evidence="1">
    <location>
        <begin position="77"/>
        <end position="125"/>
    </location>
</feature>
<reference evidence="2 3" key="1">
    <citation type="submission" date="2017-02" db="EMBL/GenBank/DDBJ databases">
        <title>Complete genome sequences of Mycobacterium kansasii strains isolated from rhesus macaques.</title>
        <authorList>
            <person name="Panda A."/>
            <person name="Nagaraj S."/>
            <person name="Zhao X."/>
            <person name="Tettelin H."/>
            <person name="Detolla L.J."/>
        </authorList>
    </citation>
    <scope>NUCLEOTIDE SEQUENCE [LARGE SCALE GENOMIC DNA]</scope>
    <source>
        <strain evidence="2 3">11-3469</strain>
    </source>
</reference>
<gene>
    <name evidence="2" type="ORF">BZL29_5001</name>
</gene>
<name>A0A1V3X2K9_MYCKA</name>
<protein>
    <submittedName>
        <fullName evidence="2">Uncharacterized protein</fullName>
    </submittedName>
</protein>